<feature type="transmembrane region" description="Helical" evidence="14">
    <location>
        <begin position="12"/>
        <end position="32"/>
    </location>
</feature>
<keyword evidence="11 14" id="KW-0675">Receptor</keyword>
<keyword evidence="5 14" id="KW-0589">Pheromone response</keyword>
<feature type="domain" description="G-protein coupled receptors family 1 profile" evidence="15">
    <location>
        <begin position="22"/>
        <end position="287"/>
    </location>
</feature>
<sequence>MAANEVAVGGIFLLQTVFGFLGNCFLFHHYLLFNFNGFKLRSRYWIVIHLSFVNILILLCKGVPQTMLSFGKKKKDFLNDFGCKGDYYLHEVGRGVSIGSTTFLSVFQAITIRPLEFRCAEFKERRQEQIGSSVYLSWILYRLTSSLNLVYVRRKYSKNDTANIKDIGYCLTTIDKFRDILYAALFSVPDFLFMGLMVWASTITVLILHRHNQRMQYMSSAKVSSRSSPESKAIQTIILLVSIFVFFYTLSCIFIVCMTLSSNHRWLLVDVGVLISGCFPTVRPFLILRPESTVFRGFCFISMKNERAIIY</sequence>
<evidence type="ECO:0000256" key="13">
    <source>
        <dbReference type="ARBA" id="ARBA00023224"/>
    </source>
</evidence>
<feature type="transmembrane region" description="Helical" evidence="14">
    <location>
        <begin position="44"/>
        <end position="64"/>
    </location>
</feature>
<dbReference type="InterPro" id="IPR017452">
    <property type="entry name" value="GPCR_Rhodpsn_7TM"/>
</dbReference>
<comment type="similarity">
    <text evidence="3 14">Belongs to the G-protein coupled receptor 1 family.</text>
</comment>
<evidence type="ECO:0000256" key="4">
    <source>
        <dbReference type="ARBA" id="ARBA00022475"/>
    </source>
</evidence>
<feature type="transmembrane region" description="Helical" evidence="14">
    <location>
        <begin position="133"/>
        <end position="152"/>
    </location>
</feature>
<evidence type="ECO:0000256" key="12">
    <source>
        <dbReference type="ARBA" id="ARBA00023180"/>
    </source>
</evidence>
<dbReference type="PROSITE" id="PS50262">
    <property type="entry name" value="G_PROTEIN_RECEP_F1_2"/>
    <property type="match status" value="1"/>
</dbReference>
<dbReference type="GO" id="GO:0007606">
    <property type="term" value="P:sensory perception of chemical stimulus"/>
    <property type="evidence" value="ECO:0007669"/>
    <property type="project" value="UniProtKB-ARBA"/>
</dbReference>
<dbReference type="Ensembl" id="ENSRNOT00000120086.2">
    <property type="protein sequence ID" value="ENSRNOP00000096194.1"/>
    <property type="gene ID" value="ENSRNOG00000068980.2"/>
</dbReference>
<dbReference type="RGD" id="2316451">
    <property type="gene designation" value="Vom1r-ps20"/>
</dbReference>
<proteinExistence type="inferred from homology"/>
<gene>
    <name evidence="16 18" type="primary">Vom1r-ps20</name>
</gene>
<dbReference type="AGR" id="RGD:2316451"/>
<keyword evidence="10" id="KW-1015">Disulfide bond</keyword>
<organism evidence="16 17">
    <name type="scientific">Rattus norvegicus</name>
    <name type="common">Rat</name>
    <dbReference type="NCBI Taxonomy" id="10116"/>
    <lineage>
        <taxon>Eukaryota</taxon>
        <taxon>Metazoa</taxon>
        <taxon>Chordata</taxon>
        <taxon>Craniata</taxon>
        <taxon>Vertebrata</taxon>
        <taxon>Euteleostomi</taxon>
        <taxon>Mammalia</taxon>
        <taxon>Eutheria</taxon>
        <taxon>Euarchontoglires</taxon>
        <taxon>Glires</taxon>
        <taxon>Rodentia</taxon>
        <taxon>Myomorpha</taxon>
        <taxon>Muroidea</taxon>
        <taxon>Muridae</taxon>
        <taxon>Murinae</taxon>
        <taxon>Rattus</taxon>
    </lineage>
</organism>
<evidence type="ECO:0000256" key="3">
    <source>
        <dbReference type="ARBA" id="ARBA00010663"/>
    </source>
</evidence>
<evidence type="ECO:0000256" key="11">
    <source>
        <dbReference type="ARBA" id="ARBA00023170"/>
    </source>
</evidence>
<dbReference type="PANTHER" id="PTHR24062">
    <property type="entry name" value="VOMERONASAL TYPE-1 RECEPTOR"/>
    <property type="match status" value="1"/>
</dbReference>
<comment type="subcellular location">
    <subcellularLocation>
        <location evidence="2 14">Cell membrane</location>
        <topology evidence="2 14">Multi-pass membrane protein</topology>
    </subcellularLocation>
</comment>
<feature type="transmembrane region" description="Helical" evidence="14">
    <location>
        <begin position="191"/>
        <end position="208"/>
    </location>
</feature>
<keyword evidence="7 14" id="KW-1133">Transmembrane helix</keyword>
<protein>
    <recommendedName>
        <fullName evidence="14">Vomeronasal type-1 receptor</fullName>
    </recommendedName>
</protein>
<dbReference type="AlphaFoldDB" id="A0A8I6AQH5"/>
<evidence type="ECO:0000256" key="5">
    <source>
        <dbReference type="ARBA" id="ARBA00022507"/>
    </source>
</evidence>
<dbReference type="InterPro" id="IPR004072">
    <property type="entry name" value="Vmron_rcpt_1"/>
</dbReference>
<dbReference type="Gene3D" id="1.20.1070.10">
    <property type="entry name" value="Rhodopsin 7-helix transmembrane proteins"/>
    <property type="match status" value="1"/>
</dbReference>
<evidence type="ECO:0000256" key="6">
    <source>
        <dbReference type="ARBA" id="ARBA00022692"/>
    </source>
</evidence>
<accession>A0A8I6AQH5</accession>
<dbReference type="GO" id="GO:0019236">
    <property type="term" value="P:response to pheromone"/>
    <property type="evidence" value="ECO:0007669"/>
    <property type="project" value="UniProtKB-KW"/>
</dbReference>
<keyword evidence="9 14" id="KW-0472">Membrane</keyword>
<evidence type="ECO:0000313" key="18">
    <source>
        <dbReference type="RGD" id="2316451"/>
    </source>
</evidence>
<keyword evidence="12" id="KW-0325">Glycoprotein</keyword>
<evidence type="ECO:0000259" key="15">
    <source>
        <dbReference type="PROSITE" id="PS50262"/>
    </source>
</evidence>
<evidence type="ECO:0000256" key="2">
    <source>
        <dbReference type="ARBA" id="ARBA00004651"/>
    </source>
</evidence>
<dbReference type="GeneTree" id="ENSGT00960000186612"/>
<dbReference type="Pfam" id="PF03402">
    <property type="entry name" value="V1R"/>
    <property type="match status" value="1"/>
</dbReference>
<reference evidence="16" key="2">
    <citation type="submission" date="2025-08" db="UniProtKB">
        <authorList>
            <consortium name="Ensembl"/>
        </authorList>
    </citation>
    <scope>IDENTIFICATION</scope>
    <source>
        <strain evidence="16">Brown Norway</strain>
    </source>
</reference>
<dbReference type="FunFam" id="1.20.1070.10:FF:000033">
    <property type="entry name" value="Vomeronasal type-1 receptor"/>
    <property type="match status" value="1"/>
</dbReference>
<reference evidence="16" key="1">
    <citation type="submission" date="2024-01" db="EMBL/GenBank/DDBJ databases">
        <title>GRCr8: a new rat reference genome assembly contstructed from accurate long reads and long range scaffolding.</title>
        <authorList>
            <person name="Doris P.A."/>
            <person name="Kalbfleisch T."/>
            <person name="Li K."/>
            <person name="Howe K."/>
            <person name="Wood J."/>
        </authorList>
    </citation>
    <scope>NUCLEOTIDE SEQUENCE [LARGE SCALE GENOMIC DNA]</scope>
    <source>
        <strain evidence="16">Brown Norway</strain>
    </source>
</reference>
<dbReference type="Proteomes" id="UP000002494">
    <property type="component" value="Chromosome 1"/>
</dbReference>
<dbReference type="GO" id="GO:0005886">
    <property type="term" value="C:plasma membrane"/>
    <property type="evidence" value="ECO:0000318"/>
    <property type="project" value="GO_Central"/>
</dbReference>
<feature type="transmembrane region" description="Helical" evidence="14">
    <location>
        <begin position="236"/>
        <end position="261"/>
    </location>
</feature>
<reference evidence="16" key="3">
    <citation type="submission" date="2025-09" db="UniProtKB">
        <authorList>
            <consortium name="Ensembl"/>
        </authorList>
    </citation>
    <scope>IDENTIFICATION</scope>
    <source>
        <strain evidence="16">Brown Norway</strain>
    </source>
</reference>
<evidence type="ECO:0000256" key="9">
    <source>
        <dbReference type="ARBA" id="ARBA00023136"/>
    </source>
</evidence>
<name>A0A8I6AQH5_RAT</name>
<dbReference type="OMA" id="GCEASID"/>
<feature type="transmembrane region" description="Helical" evidence="14">
    <location>
        <begin position="267"/>
        <end position="286"/>
    </location>
</feature>
<keyword evidence="4 14" id="KW-1003">Cell membrane</keyword>
<dbReference type="GO" id="GO:0016503">
    <property type="term" value="F:pheromone receptor activity"/>
    <property type="evidence" value="ECO:0007669"/>
    <property type="project" value="InterPro"/>
</dbReference>
<evidence type="ECO:0000256" key="8">
    <source>
        <dbReference type="ARBA" id="ARBA00023040"/>
    </source>
</evidence>
<evidence type="ECO:0000256" key="7">
    <source>
        <dbReference type="ARBA" id="ARBA00022989"/>
    </source>
</evidence>
<keyword evidence="8 14" id="KW-0297">G-protein coupled receptor</keyword>
<keyword evidence="13 14" id="KW-0807">Transducer</keyword>
<keyword evidence="17" id="KW-1185">Reference proteome</keyword>
<evidence type="ECO:0000256" key="1">
    <source>
        <dbReference type="ARBA" id="ARBA00002233"/>
    </source>
</evidence>
<evidence type="ECO:0000256" key="10">
    <source>
        <dbReference type="ARBA" id="ARBA00023157"/>
    </source>
</evidence>
<comment type="function">
    <text evidence="1">Putative pheromone receptor implicated in the regulation of social as well as reproductive behavior.</text>
</comment>
<evidence type="ECO:0000313" key="16">
    <source>
        <dbReference type="Ensembl" id="ENSRNOP00000096194.1"/>
    </source>
</evidence>
<dbReference type="GO" id="GO:0005550">
    <property type="term" value="F:pheromone binding"/>
    <property type="evidence" value="ECO:0000318"/>
    <property type="project" value="GO_Central"/>
</dbReference>
<evidence type="ECO:0000256" key="14">
    <source>
        <dbReference type="RuleBase" id="RU364061"/>
    </source>
</evidence>
<evidence type="ECO:0000313" key="17">
    <source>
        <dbReference type="Proteomes" id="UP000002494"/>
    </source>
</evidence>
<dbReference type="SUPFAM" id="SSF81321">
    <property type="entry name" value="Family A G protein-coupled receptor-like"/>
    <property type="match status" value="1"/>
</dbReference>
<keyword evidence="6 14" id="KW-0812">Transmembrane</keyword>